<dbReference type="AlphaFoldDB" id="A0A1K2IL22"/>
<keyword evidence="4" id="KW-1185">Reference proteome</keyword>
<keyword evidence="2" id="KW-1133">Transmembrane helix</keyword>
<dbReference type="STRING" id="1612149.SAMN05216324_104182"/>
<organism evidence="3 4">
    <name type="scientific">Chryseobacterium limigenitum</name>
    <dbReference type="NCBI Taxonomy" id="1612149"/>
    <lineage>
        <taxon>Bacteria</taxon>
        <taxon>Pseudomonadati</taxon>
        <taxon>Bacteroidota</taxon>
        <taxon>Flavobacteriia</taxon>
        <taxon>Flavobacteriales</taxon>
        <taxon>Weeksellaceae</taxon>
        <taxon>Chryseobacterium group</taxon>
        <taxon>Chryseobacterium</taxon>
    </lineage>
</organism>
<reference evidence="4" key="1">
    <citation type="submission" date="2016-10" db="EMBL/GenBank/DDBJ databases">
        <authorList>
            <person name="Varghese N."/>
            <person name="Submissions S."/>
        </authorList>
    </citation>
    <scope>NUCLEOTIDE SEQUENCE [LARGE SCALE GENOMIC DNA]</scope>
    <source>
        <strain evidence="4">SUR2</strain>
    </source>
</reference>
<evidence type="ECO:0008006" key="5">
    <source>
        <dbReference type="Google" id="ProtNLM"/>
    </source>
</evidence>
<dbReference type="OrthoDB" id="675530at2"/>
<sequence>MKKIKDKIEQHILLADRKWKALPGKRQRFFTKLFFVGYAVVTLLVLISIFISTGNKTNTMSISHITTISDHTAVERSAKDNKVGSTIKKQTDERSK</sequence>
<feature type="transmembrane region" description="Helical" evidence="2">
    <location>
        <begin position="29"/>
        <end position="51"/>
    </location>
</feature>
<evidence type="ECO:0000256" key="1">
    <source>
        <dbReference type="SAM" id="MobiDB-lite"/>
    </source>
</evidence>
<evidence type="ECO:0000313" key="3">
    <source>
        <dbReference type="EMBL" id="SFZ93157.1"/>
    </source>
</evidence>
<evidence type="ECO:0000256" key="2">
    <source>
        <dbReference type="SAM" id="Phobius"/>
    </source>
</evidence>
<feature type="region of interest" description="Disordered" evidence="1">
    <location>
        <begin position="75"/>
        <end position="96"/>
    </location>
</feature>
<evidence type="ECO:0000313" key="4">
    <source>
        <dbReference type="Proteomes" id="UP000182034"/>
    </source>
</evidence>
<keyword evidence="2" id="KW-0472">Membrane</keyword>
<gene>
    <name evidence="3" type="ORF">SAMN05216324_104182</name>
</gene>
<name>A0A1K2IL22_9FLAO</name>
<dbReference type="RefSeq" id="WP_083582312.1">
    <property type="nucleotide sequence ID" value="NZ_FPKW01000004.1"/>
</dbReference>
<proteinExistence type="predicted"/>
<dbReference type="Proteomes" id="UP000182034">
    <property type="component" value="Unassembled WGS sequence"/>
</dbReference>
<keyword evidence="2" id="KW-0812">Transmembrane</keyword>
<dbReference type="EMBL" id="FPKW01000004">
    <property type="protein sequence ID" value="SFZ93157.1"/>
    <property type="molecule type" value="Genomic_DNA"/>
</dbReference>
<protein>
    <recommendedName>
        <fullName evidence="5">Nitrogen regulatory IIA protein</fullName>
    </recommendedName>
</protein>
<accession>A0A1K2IL22</accession>